<dbReference type="EMBL" id="BAFE01000094">
    <property type="protein sequence ID" value="GAB49915.1"/>
    <property type="molecule type" value="Genomic_DNA"/>
</dbReference>
<dbReference type="RefSeq" id="WP_009483758.1">
    <property type="nucleotide sequence ID" value="NZ_BAFE01000094.1"/>
</dbReference>
<feature type="compositionally biased region" description="Basic and acidic residues" evidence="1">
    <location>
        <begin position="212"/>
        <end position="222"/>
    </location>
</feature>
<dbReference type="PANTHER" id="PTHR43777:SF1">
    <property type="entry name" value="MOLYBDENUM COFACTOR CYTIDYLYLTRANSFERASE"/>
    <property type="match status" value="1"/>
</dbReference>
<comment type="caution">
    <text evidence="3">The sequence shown here is derived from an EMBL/GenBank/DDBJ whole genome shotgun (WGS) entry which is preliminary data.</text>
</comment>
<accession>H5UW07</accession>
<dbReference type="SUPFAM" id="SSF53448">
    <property type="entry name" value="Nucleotide-diphospho-sugar transferases"/>
    <property type="match status" value="1"/>
</dbReference>
<proteinExistence type="predicted"/>
<feature type="compositionally biased region" description="Basic and acidic residues" evidence="1">
    <location>
        <begin position="194"/>
        <end position="205"/>
    </location>
</feature>
<dbReference type="AlphaFoldDB" id="H5UW07"/>
<reference evidence="3 4" key="1">
    <citation type="submission" date="2012-02" db="EMBL/GenBank/DDBJ databases">
        <title>Whole genome shotgun sequence of Mobilicoccus pelagius NBRC 104925.</title>
        <authorList>
            <person name="Yoshida Y."/>
            <person name="Hosoyama A."/>
            <person name="Tsuchikane K."/>
            <person name="Katsumata H."/>
            <person name="Yamazaki S."/>
            <person name="Fujita N."/>
        </authorList>
    </citation>
    <scope>NUCLEOTIDE SEQUENCE [LARGE SCALE GENOMIC DNA]</scope>
    <source>
        <strain evidence="3 4">NBRC 104925</strain>
    </source>
</reference>
<name>H5UW07_9MICO</name>
<evidence type="ECO:0000313" key="3">
    <source>
        <dbReference type="EMBL" id="GAB49915.1"/>
    </source>
</evidence>
<organism evidence="3 4">
    <name type="scientific">Mobilicoccus pelagius NBRC 104925</name>
    <dbReference type="NCBI Taxonomy" id="1089455"/>
    <lineage>
        <taxon>Bacteria</taxon>
        <taxon>Bacillati</taxon>
        <taxon>Actinomycetota</taxon>
        <taxon>Actinomycetes</taxon>
        <taxon>Micrococcales</taxon>
        <taxon>Dermatophilaceae</taxon>
        <taxon>Mobilicoccus</taxon>
    </lineage>
</organism>
<protein>
    <submittedName>
        <fullName evidence="3">Putative molybdenum cofactor biosynthesis protein</fullName>
    </submittedName>
</protein>
<dbReference type="Proteomes" id="UP000004367">
    <property type="component" value="Unassembled WGS sequence"/>
</dbReference>
<evidence type="ECO:0000313" key="4">
    <source>
        <dbReference type="Proteomes" id="UP000004367"/>
    </source>
</evidence>
<keyword evidence="4" id="KW-1185">Reference proteome</keyword>
<dbReference type="GO" id="GO:0016779">
    <property type="term" value="F:nucleotidyltransferase activity"/>
    <property type="evidence" value="ECO:0007669"/>
    <property type="project" value="UniProtKB-ARBA"/>
</dbReference>
<sequence>MISTPPDASAPPDTAGPQVTAVVLCGGTSARMGGGDKTASPLGGGSVLEALLTDLPREWSVVCVGEERPVCREVAWARERPALGGPVAGLAAGLVLVDTPIVAVLAGDQPFAADAARRTVVALVEAPESVDGVMAAQTDGRGQPLLAAYRTGALRGVIPADPAGSGVHRTVASLRLAQVAVAPCSTLDVDTPDDLDRARRLHDDRAMDDDDGAGRRPDDHEPTLGSTGRAR</sequence>
<dbReference type="InterPro" id="IPR025877">
    <property type="entry name" value="MobA-like_NTP_Trfase"/>
</dbReference>
<gene>
    <name evidence="3" type="ORF">MOPEL_135_01530</name>
</gene>
<dbReference type="InterPro" id="IPR029044">
    <property type="entry name" value="Nucleotide-diphossugar_trans"/>
</dbReference>
<dbReference type="eggNOG" id="COG0746">
    <property type="taxonomic scope" value="Bacteria"/>
</dbReference>
<evidence type="ECO:0000256" key="1">
    <source>
        <dbReference type="SAM" id="MobiDB-lite"/>
    </source>
</evidence>
<dbReference type="PANTHER" id="PTHR43777">
    <property type="entry name" value="MOLYBDENUM COFACTOR CYTIDYLYLTRANSFERASE"/>
    <property type="match status" value="1"/>
</dbReference>
<dbReference type="Pfam" id="PF12804">
    <property type="entry name" value="NTP_transf_3"/>
    <property type="match status" value="1"/>
</dbReference>
<feature type="region of interest" description="Disordered" evidence="1">
    <location>
        <begin position="187"/>
        <end position="231"/>
    </location>
</feature>
<dbReference type="STRING" id="1089455.MOPEL_135_01530"/>
<dbReference type="Gene3D" id="3.90.550.10">
    <property type="entry name" value="Spore Coat Polysaccharide Biosynthesis Protein SpsA, Chain A"/>
    <property type="match status" value="1"/>
</dbReference>
<feature type="domain" description="MobA-like NTP transferase" evidence="2">
    <location>
        <begin position="21"/>
        <end position="151"/>
    </location>
</feature>
<evidence type="ECO:0000259" key="2">
    <source>
        <dbReference type="Pfam" id="PF12804"/>
    </source>
</evidence>